<dbReference type="EMBL" id="CP017708">
    <property type="protein sequence ID" value="WAN69157.1"/>
    <property type="molecule type" value="Genomic_DNA"/>
</dbReference>
<accession>A0A9Q9ST39</accession>
<reference evidence="1" key="1">
    <citation type="journal article" date="2017" name="Proc. Natl. Acad. Sci. U.S.A.">
        <title>Comparative genomics uncovers the prolific and distinctive metabolic potential of the cyanobacterial genus Moorea.</title>
        <authorList>
            <person name="Leao T."/>
            <person name="Castelao G."/>
            <person name="Korobeynikov A."/>
            <person name="Monroe E.A."/>
            <person name="Podell S."/>
            <person name="Glukhov E."/>
            <person name="Allen E.E."/>
            <person name="Gerwick W.H."/>
            <person name="Gerwick L."/>
        </authorList>
    </citation>
    <scope>NUCLEOTIDE SEQUENCE</scope>
    <source>
        <strain evidence="1">JHB</strain>
    </source>
</reference>
<organism evidence="1">
    <name type="scientific">Moorena producens (strain JHB)</name>
    <dbReference type="NCBI Taxonomy" id="1454205"/>
    <lineage>
        <taxon>Bacteria</taxon>
        <taxon>Bacillati</taxon>
        <taxon>Cyanobacteriota</taxon>
        <taxon>Cyanophyceae</taxon>
        <taxon>Coleofasciculales</taxon>
        <taxon>Coleofasciculaceae</taxon>
        <taxon>Moorena</taxon>
    </lineage>
</organism>
<dbReference type="AlphaFoldDB" id="A0A9Q9ST39"/>
<reference evidence="1" key="2">
    <citation type="submission" date="2022-10" db="EMBL/GenBank/DDBJ databases">
        <authorList>
            <person name="Ngo T.-E."/>
        </authorList>
    </citation>
    <scope>NUCLEOTIDE SEQUENCE</scope>
    <source>
        <strain evidence="1">JHB</strain>
    </source>
</reference>
<name>A0A9Q9ST39_MOOP1</name>
<dbReference type="Proteomes" id="UP000176944">
    <property type="component" value="Chromosome"/>
</dbReference>
<evidence type="ECO:0000313" key="1">
    <source>
        <dbReference type="EMBL" id="WAN69157.1"/>
    </source>
</evidence>
<sequence length="96" mass="11356">MTPEERLTQVENLLETAARYINRHSQTIDLRSRYANEQNQADISQLRVSLNETLRLFSELATYQRQSQEDIRQTQAEIRRIWEYLLSQSNNGRSGN</sequence>
<evidence type="ECO:0008006" key="2">
    <source>
        <dbReference type="Google" id="ProtNLM"/>
    </source>
</evidence>
<proteinExistence type="predicted"/>
<gene>
    <name evidence="1" type="ORF">BJP36_43140</name>
</gene>
<protein>
    <recommendedName>
        <fullName evidence="2">V-type ATPase 116kDa subunit family protein</fullName>
    </recommendedName>
</protein>